<keyword evidence="1" id="KW-0378">Hydrolase</keyword>
<evidence type="ECO:0000313" key="4">
    <source>
        <dbReference type="EMBL" id="MBY8885395.1"/>
    </source>
</evidence>
<dbReference type="SUPFAM" id="SSF81606">
    <property type="entry name" value="PP2C-like"/>
    <property type="match status" value="1"/>
</dbReference>
<sequence length="383" mass="40254">MPLRWLRNRGVRAGDALLLIPLGIIAAVVAADVLAPMDIHLGPLLITAPAVTASFAGPRTVAVMGAASIAAQVAIGVARDVLDTRNVQAQIAALVVISALLVVFSVLRERHGRELAEVRSVSAAAQEAVLRPLPPRAGPLRLASFYLAAHRQAQIGGDLYAAVRTRTGTRLVIGDVMGKGLTAIGDSSLLLGAFRAAAHREASLDELVGYLESSVCWNLNDPAEADRRGEVFITAAFLDVPDDAPVARLVSCGHPPPVLLHDGRAVPLVATATPPLGLCGLTSRGPVDVLEFPFGPGDHLVLYTDGITEARDGTGTFYPLTERLGTWAPDGLHSPKAFVHRLRDDVLAYVNGRLGDDAAAVVVQRTTHQDDNRPGPPAGHEAT</sequence>
<dbReference type="Gene3D" id="3.60.40.10">
    <property type="entry name" value="PPM-type phosphatase domain"/>
    <property type="match status" value="1"/>
</dbReference>
<dbReference type="SMART" id="SM00331">
    <property type="entry name" value="PP2C_SIG"/>
    <property type="match status" value="1"/>
</dbReference>
<dbReference type="InterPro" id="IPR036457">
    <property type="entry name" value="PPM-type-like_dom_sf"/>
</dbReference>
<dbReference type="Proteomes" id="UP001198565">
    <property type="component" value="Unassembled WGS sequence"/>
</dbReference>
<dbReference type="PANTHER" id="PTHR43156:SF2">
    <property type="entry name" value="STAGE II SPORULATION PROTEIN E"/>
    <property type="match status" value="1"/>
</dbReference>
<name>A0ABS7QQC4_9ACTN</name>
<feature type="domain" description="PPM-type phosphatase" evidence="3">
    <location>
        <begin position="140"/>
        <end position="365"/>
    </location>
</feature>
<accession>A0ABS7QQC4</accession>
<dbReference type="InterPro" id="IPR001932">
    <property type="entry name" value="PPM-type_phosphatase-like_dom"/>
</dbReference>
<dbReference type="RefSeq" id="WP_222976711.1">
    <property type="nucleotide sequence ID" value="NZ_JAINVZ010000005.1"/>
</dbReference>
<organism evidence="4 5">
    <name type="scientific">Streptantibioticus parmotrematis</name>
    <dbReference type="NCBI Taxonomy" id="2873249"/>
    <lineage>
        <taxon>Bacteria</taxon>
        <taxon>Bacillati</taxon>
        <taxon>Actinomycetota</taxon>
        <taxon>Actinomycetes</taxon>
        <taxon>Kitasatosporales</taxon>
        <taxon>Streptomycetaceae</taxon>
        <taxon>Streptantibioticus</taxon>
    </lineage>
</organism>
<gene>
    <name evidence="4" type="ORF">K7472_11105</name>
</gene>
<evidence type="ECO:0000313" key="5">
    <source>
        <dbReference type="Proteomes" id="UP001198565"/>
    </source>
</evidence>
<feature type="transmembrane region" description="Helical" evidence="2">
    <location>
        <begin position="87"/>
        <end position="107"/>
    </location>
</feature>
<evidence type="ECO:0000259" key="3">
    <source>
        <dbReference type="SMART" id="SM00331"/>
    </source>
</evidence>
<reference evidence="4 5" key="1">
    <citation type="submission" date="2021-08" db="EMBL/GenBank/DDBJ databases">
        <title>Streptomyces sp. PTM05 isolated from lichen.</title>
        <authorList>
            <person name="Somphong A."/>
            <person name="Phongsopitanun W."/>
            <person name="Tanasupawat S."/>
        </authorList>
    </citation>
    <scope>NUCLEOTIDE SEQUENCE [LARGE SCALE GENOMIC DNA]</scope>
    <source>
        <strain evidence="4 5">Ptm05</strain>
    </source>
</reference>
<keyword evidence="2" id="KW-0472">Membrane</keyword>
<dbReference type="InterPro" id="IPR052016">
    <property type="entry name" value="Bact_Sigma-Reg"/>
</dbReference>
<keyword evidence="5" id="KW-1185">Reference proteome</keyword>
<dbReference type="PANTHER" id="PTHR43156">
    <property type="entry name" value="STAGE II SPORULATION PROTEIN E-RELATED"/>
    <property type="match status" value="1"/>
</dbReference>
<protein>
    <submittedName>
        <fullName evidence="4">Serine/threonine-protein phosphatase</fullName>
    </submittedName>
</protein>
<dbReference type="Pfam" id="PF07228">
    <property type="entry name" value="SpoIIE"/>
    <property type="match status" value="1"/>
</dbReference>
<proteinExistence type="predicted"/>
<comment type="caution">
    <text evidence="4">The sequence shown here is derived from an EMBL/GenBank/DDBJ whole genome shotgun (WGS) entry which is preliminary data.</text>
</comment>
<keyword evidence="2" id="KW-1133">Transmembrane helix</keyword>
<dbReference type="EMBL" id="JAINVZ010000005">
    <property type="protein sequence ID" value="MBY8885395.1"/>
    <property type="molecule type" value="Genomic_DNA"/>
</dbReference>
<evidence type="ECO:0000256" key="2">
    <source>
        <dbReference type="SAM" id="Phobius"/>
    </source>
</evidence>
<evidence type="ECO:0000256" key="1">
    <source>
        <dbReference type="ARBA" id="ARBA00022801"/>
    </source>
</evidence>
<keyword evidence="2" id="KW-0812">Transmembrane</keyword>